<protein>
    <submittedName>
        <fullName evidence="5">TonB-linked outer membrane protein, SusC/RagA family</fullName>
    </submittedName>
</protein>
<evidence type="ECO:0000313" key="5">
    <source>
        <dbReference type="EMBL" id="BAX82582.1"/>
    </source>
</evidence>
<dbReference type="SUPFAM" id="SSF49464">
    <property type="entry name" value="Carboxypeptidase regulatory domain-like"/>
    <property type="match status" value="1"/>
</dbReference>
<feature type="signal peptide" evidence="3">
    <location>
        <begin position="1"/>
        <end position="19"/>
    </location>
</feature>
<keyword evidence="6" id="KW-1185">Reference proteome</keyword>
<dbReference type="NCBIfam" id="TIGR04057">
    <property type="entry name" value="SusC_RagA_signa"/>
    <property type="match status" value="1"/>
</dbReference>
<dbReference type="InterPro" id="IPR012910">
    <property type="entry name" value="Plug_dom"/>
</dbReference>
<dbReference type="GO" id="GO:0015344">
    <property type="term" value="F:siderophore uptake transmembrane transporter activity"/>
    <property type="evidence" value="ECO:0007669"/>
    <property type="project" value="TreeGrafter"/>
</dbReference>
<evidence type="ECO:0000256" key="3">
    <source>
        <dbReference type="SAM" id="SignalP"/>
    </source>
</evidence>
<keyword evidence="2" id="KW-0813">Transport</keyword>
<sequence>MKKTVLFLVLAFFCMQSFAQKHAVTGLVTSAEDGIPLPFASVVVKGTTIGTSTDMDGKFQMEVSNDEILIFSLIGFTSQETLVGNKTEINVILSIETTGLDEVVVVGYGVQKKSVVTASIASVSAKDLENIAPVRIDNALKGLASGVTVTTSSGQPGASSQVRIRGVGTINNSDPLYIVDGMPIDGGIDYLNPSDVESVEVLKDAASGAVYGARAANGVILITTKSGERGKLSVTYNASRGWQNKWNKRDVLNA</sequence>
<dbReference type="InterPro" id="IPR023997">
    <property type="entry name" value="TonB-dep_OMP_SusC/RagA_CS"/>
</dbReference>
<dbReference type="Gene3D" id="2.170.130.10">
    <property type="entry name" value="TonB-dependent receptor, plug domain"/>
    <property type="match status" value="1"/>
</dbReference>
<dbReference type="GO" id="GO:0044718">
    <property type="term" value="P:siderophore transmembrane transport"/>
    <property type="evidence" value="ECO:0007669"/>
    <property type="project" value="TreeGrafter"/>
</dbReference>
<feature type="domain" description="TonB-dependent receptor plug" evidence="4">
    <location>
        <begin position="114"/>
        <end position="219"/>
    </location>
</feature>
<keyword evidence="2" id="KW-1134">Transmembrane beta strand</keyword>
<dbReference type="Pfam" id="PF13715">
    <property type="entry name" value="CarbopepD_reg_2"/>
    <property type="match status" value="1"/>
</dbReference>
<comment type="similarity">
    <text evidence="2">Belongs to the TonB-dependent receptor family.</text>
</comment>
<dbReference type="Gene3D" id="2.60.40.1120">
    <property type="entry name" value="Carboxypeptidase-like, regulatory domain"/>
    <property type="match status" value="1"/>
</dbReference>
<keyword evidence="2" id="KW-0472">Membrane</keyword>
<dbReference type="PANTHER" id="PTHR30069:SF29">
    <property type="entry name" value="HEMOGLOBIN AND HEMOGLOBIN-HAPTOGLOBIN-BINDING PROTEIN 1-RELATED"/>
    <property type="match status" value="1"/>
</dbReference>
<keyword evidence="2" id="KW-0812">Transmembrane</keyword>
<dbReference type="AlphaFoldDB" id="A0A1Y1CRM1"/>
<name>A0A1Y1CRM1_9BACT</name>
<dbReference type="EMBL" id="AP018042">
    <property type="protein sequence ID" value="BAX82582.1"/>
    <property type="molecule type" value="Genomic_DNA"/>
</dbReference>
<evidence type="ECO:0000313" key="6">
    <source>
        <dbReference type="Proteomes" id="UP000218267"/>
    </source>
</evidence>
<dbReference type="PANTHER" id="PTHR30069">
    <property type="entry name" value="TONB-DEPENDENT OUTER MEMBRANE RECEPTOR"/>
    <property type="match status" value="1"/>
</dbReference>
<organism evidence="5 6">
    <name type="scientific">Labilibaculum antarcticum</name>
    <dbReference type="NCBI Taxonomy" id="1717717"/>
    <lineage>
        <taxon>Bacteria</taxon>
        <taxon>Pseudomonadati</taxon>
        <taxon>Bacteroidota</taxon>
        <taxon>Bacteroidia</taxon>
        <taxon>Marinilabiliales</taxon>
        <taxon>Marinifilaceae</taxon>
        <taxon>Labilibaculum</taxon>
    </lineage>
</organism>
<dbReference type="Proteomes" id="UP000218267">
    <property type="component" value="Chromosome"/>
</dbReference>
<evidence type="ECO:0000259" key="4">
    <source>
        <dbReference type="Pfam" id="PF07715"/>
    </source>
</evidence>
<dbReference type="PROSITE" id="PS52016">
    <property type="entry name" value="TONB_DEPENDENT_REC_3"/>
    <property type="match status" value="1"/>
</dbReference>
<feature type="chain" id="PRO_5013208658" evidence="3">
    <location>
        <begin position="20"/>
        <end position="254"/>
    </location>
</feature>
<evidence type="ECO:0000256" key="1">
    <source>
        <dbReference type="ARBA" id="ARBA00022729"/>
    </source>
</evidence>
<dbReference type="Pfam" id="PF07715">
    <property type="entry name" value="Plug"/>
    <property type="match status" value="1"/>
</dbReference>
<reference evidence="6" key="2">
    <citation type="journal article" date="2020" name="Antonie Van Leeuwenhoek">
        <title>Labilibaculum antarcticum sp. nov., a novel facultative anaerobic, psychrotorelant bacterium isolated from marine sediment of Antarctica.</title>
        <authorList>
            <person name="Watanabe M."/>
            <person name="Kojima H."/>
            <person name="Fukui M."/>
        </authorList>
    </citation>
    <scope>NUCLEOTIDE SEQUENCE [LARGE SCALE GENOMIC DNA]</scope>
    <source>
        <strain evidence="6">SPP2</strain>
    </source>
</reference>
<keyword evidence="1 3" id="KW-0732">Signal</keyword>
<keyword evidence="2" id="KW-0998">Cell outer membrane</keyword>
<gene>
    <name evidence="5" type="ORF">ALGA_4292</name>
</gene>
<dbReference type="KEGG" id="mbas:ALGA_4292"/>
<dbReference type="InterPro" id="IPR008969">
    <property type="entry name" value="CarboxyPept-like_regulatory"/>
</dbReference>
<dbReference type="RefSeq" id="WP_231706019.1">
    <property type="nucleotide sequence ID" value="NZ_AP018042.1"/>
</dbReference>
<evidence type="ECO:0000256" key="2">
    <source>
        <dbReference type="PROSITE-ProRule" id="PRU01360"/>
    </source>
</evidence>
<proteinExistence type="inferred from homology"/>
<dbReference type="InterPro" id="IPR039426">
    <property type="entry name" value="TonB-dep_rcpt-like"/>
</dbReference>
<accession>A0A1Y1CRM1</accession>
<dbReference type="SUPFAM" id="SSF56935">
    <property type="entry name" value="Porins"/>
    <property type="match status" value="1"/>
</dbReference>
<dbReference type="InterPro" id="IPR037066">
    <property type="entry name" value="Plug_dom_sf"/>
</dbReference>
<reference evidence="5 6" key="1">
    <citation type="journal article" date="2018" name="Mar. Genomics">
        <title>Complete genome sequence of Marinifilaceae bacterium strain SPP2, isolated from the Antarctic marine sediment.</title>
        <authorList>
            <person name="Watanabe M."/>
            <person name="Kojima H."/>
            <person name="Fukui M."/>
        </authorList>
    </citation>
    <scope>NUCLEOTIDE SEQUENCE [LARGE SCALE GENOMIC DNA]</scope>
    <source>
        <strain evidence="5 6">SPP2</strain>
    </source>
</reference>
<comment type="subcellular location">
    <subcellularLocation>
        <location evidence="2">Cell outer membrane</location>
        <topology evidence="2">Multi-pass membrane protein</topology>
    </subcellularLocation>
</comment>
<dbReference type="GO" id="GO:0009279">
    <property type="term" value="C:cell outer membrane"/>
    <property type="evidence" value="ECO:0007669"/>
    <property type="project" value="UniProtKB-SubCell"/>
</dbReference>